<sequence>MGLDEMNHQQVLRELAGEAAKPLPTFEKLWQSGKAPADWKRGNKKGKKEGPGKYKPDSLTFVPGKIMEQILLETMLRHMENNKVIGDSQYGFIQGKSCLIHLVAFYDRVTALMDKRKVNDIIYLDSCKAFDTVPHNTLVSA</sequence>
<dbReference type="AlphaFoldDB" id="A0A2I0UBY9"/>
<gene>
    <name evidence="3" type="ORF">llap_6125</name>
</gene>
<dbReference type="EMBL" id="KZ505888">
    <property type="protein sequence ID" value="PKU43577.1"/>
    <property type="molecule type" value="Genomic_DNA"/>
</dbReference>
<keyword evidence="4" id="KW-1185">Reference proteome</keyword>
<dbReference type="PANTHER" id="PTHR33332">
    <property type="entry name" value="REVERSE TRANSCRIPTASE DOMAIN-CONTAINING PROTEIN"/>
    <property type="match status" value="1"/>
</dbReference>
<name>A0A2I0UBY9_LIMLA</name>
<evidence type="ECO:0000313" key="4">
    <source>
        <dbReference type="Proteomes" id="UP000233556"/>
    </source>
</evidence>
<dbReference type="Proteomes" id="UP000233556">
    <property type="component" value="Unassembled WGS sequence"/>
</dbReference>
<protein>
    <recommendedName>
        <fullName evidence="2">Reverse transcriptase domain-containing protein</fullName>
    </recommendedName>
</protein>
<feature type="domain" description="Reverse transcriptase" evidence="2">
    <location>
        <begin position="47"/>
        <end position="138"/>
    </location>
</feature>
<dbReference type="Pfam" id="PF00078">
    <property type="entry name" value="RVT_1"/>
    <property type="match status" value="1"/>
</dbReference>
<proteinExistence type="predicted"/>
<reference evidence="4" key="1">
    <citation type="submission" date="2017-11" db="EMBL/GenBank/DDBJ databases">
        <authorList>
            <person name="Lima N.C."/>
            <person name="Parody-Merino A.M."/>
            <person name="Battley P.F."/>
            <person name="Fidler A.E."/>
            <person name="Prosdocimi F."/>
        </authorList>
    </citation>
    <scope>NUCLEOTIDE SEQUENCE [LARGE SCALE GENOMIC DNA]</scope>
</reference>
<reference evidence="4" key="2">
    <citation type="submission" date="2017-12" db="EMBL/GenBank/DDBJ databases">
        <title>Genome sequence of the Bar-tailed Godwit (Limosa lapponica baueri).</title>
        <authorList>
            <person name="Lima N.C.B."/>
            <person name="Parody-Merino A.M."/>
            <person name="Battley P.F."/>
            <person name="Fidler A.E."/>
            <person name="Prosdocimi F."/>
        </authorList>
    </citation>
    <scope>NUCLEOTIDE SEQUENCE [LARGE SCALE GENOMIC DNA]</scope>
</reference>
<dbReference type="InterPro" id="IPR000477">
    <property type="entry name" value="RT_dom"/>
</dbReference>
<evidence type="ECO:0000256" key="1">
    <source>
        <dbReference type="SAM" id="MobiDB-lite"/>
    </source>
</evidence>
<evidence type="ECO:0000259" key="2">
    <source>
        <dbReference type="Pfam" id="PF00078"/>
    </source>
</evidence>
<feature type="region of interest" description="Disordered" evidence="1">
    <location>
        <begin position="31"/>
        <end position="56"/>
    </location>
</feature>
<accession>A0A2I0UBY9</accession>
<evidence type="ECO:0000313" key="3">
    <source>
        <dbReference type="EMBL" id="PKU43577.1"/>
    </source>
</evidence>
<organism evidence="3 4">
    <name type="scientific">Limosa lapponica baueri</name>
    <dbReference type="NCBI Taxonomy" id="1758121"/>
    <lineage>
        <taxon>Eukaryota</taxon>
        <taxon>Metazoa</taxon>
        <taxon>Chordata</taxon>
        <taxon>Craniata</taxon>
        <taxon>Vertebrata</taxon>
        <taxon>Euteleostomi</taxon>
        <taxon>Archelosauria</taxon>
        <taxon>Archosauria</taxon>
        <taxon>Dinosauria</taxon>
        <taxon>Saurischia</taxon>
        <taxon>Theropoda</taxon>
        <taxon>Coelurosauria</taxon>
        <taxon>Aves</taxon>
        <taxon>Neognathae</taxon>
        <taxon>Neoaves</taxon>
        <taxon>Charadriiformes</taxon>
        <taxon>Scolopacidae</taxon>
        <taxon>Limosa</taxon>
    </lineage>
</organism>
<dbReference type="OrthoDB" id="416454at2759"/>